<evidence type="ECO:0000313" key="3">
    <source>
        <dbReference type="Proteomes" id="UP000242381"/>
    </source>
</evidence>
<dbReference type="AlphaFoldDB" id="A0A1X0RJV6"/>
<protein>
    <recommendedName>
        <fullName evidence="1">Tc1-like transposase DDE domain-containing protein</fullName>
    </recommendedName>
</protein>
<dbReference type="InterPro" id="IPR036397">
    <property type="entry name" value="RNaseH_sf"/>
</dbReference>
<proteinExistence type="predicted"/>
<evidence type="ECO:0000259" key="1">
    <source>
        <dbReference type="Pfam" id="PF13358"/>
    </source>
</evidence>
<dbReference type="OMA" id="WISHLYS"/>
<name>A0A1X0RJV6_RHIZD</name>
<dbReference type="Gene3D" id="3.30.420.10">
    <property type="entry name" value="Ribonuclease H-like superfamily/Ribonuclease H"/>
    <property type="match status" value="1"/>
</dbReference>
<sequence>EVQSLIKSRGYKATYLPPYSPFLNSIELFWSKVKDGIRRDCLTVDDNLSARIIESAKTISVDDCVNWISHLYSFFDRCLALEPML</sequence>
<dbReference type="InterPro" id="IPR038717">
    <property type="entry name" value="Tc1-like_DDE_dom"/>
</dbReference>
<accession>A0A1X0RJV6</accession>
<feature type="domain" description="Tc1-like transposase DDE" evidence="1">
    <location>
        <begin position="2"/>
        <end position="39"/>
    </location>
</feature>
<dbReference type="EMBL" id="KV921707">
    <property type="protein sequence ID" value="ORE12322.1"/>
    <property type="molecule type" value="Genomic_DNA"/>
</dbReference>
<evidence type="ECO:0000313" key="2">
    <source>
        <dbReference type="EMBL" id="ORE12322.1"/>
    </source>
</evidence>
<organism evidence="2 3">
    <name type="scientific">Rhizopus microsporus</name>
    <dbReference type="NCBI Taxonomy" id="58291"/>
    <lineage>
        <taxon>Eukaryota</taxon>
        <taxon>Fungi</taxon>
        <taxon>Fungi incertae sedis</taxon>
        <taxon>Mucoromycota</taxon>
        <taxon>Mucoromycotina</taxon>
        <taxon>Mucoromycetes</taxon>
        <taxon>Mucorales</taxon>
        <taxon>Mucorineae</taxon>
        <taxon>Rhizopodaceae</taxon>
        <taxon>Rhizopus</taxon>
    </lineage>
</organism>
<feature type="non-terminal residue" evidence="2">
    <location>
        <position position="85"/>
    </location>
</feature>
<reference evidence="2 3" key="1">
    <citation type="journal article" date="2016" name="Proc. Natl. Acad. Sci. U.S.A.">
        <title>Lipid metabolic changes in an early divergent fungus govern the establishment of a mutualistic symbiosis with endobacteria.</title>
        <authorList>
            <person name="Lastovetsky O.A."/>
            <person name="Gaspar M.L."/>
            <person name="Mondo S.J."/>
            <person name="LaButti K.M."/>
            <person name="Sandor L."/>
            <person name="Grigoriev I.V."/>
            <person name="Henry S.A."/>
            <person name="Pawlowska T.E."/>
        </authorList>
    </citation>
    <scope>NUCLEOTIDE SEQUENCE [LARGE SCALE GENOMIC DNA]</scope>
    <source>
        <strain evidence="2 3">ATCC 11559</strain>
    </source>
</reference>
<gene>
    <name evidence="2" type="ORF">BCV71DRAFT_151003</name>
</gene>
<dbReference type="VEuPathDB" id="FungiDB:BCV72DRAFT_208896"/>
<feature type="non-terminal residue" evidence="2">
    <location>
        <position position="1"/>
    </location>
</feature>
<dbReference type="Pfam" id="PF13358">
    <property type="entry name" value="DDE_3"/>
    <property type="match status" value="1"/>
</dbReference>
<dbReference type="GO" id="GO:0003676">
    <property type="term" value="F:nucleic acid binding"/>
    <property type="evidence" value="ECO:0007669"/>
    <property type="project" value="InterPro"/>
</dbReference>
<dbReference type="Proteomes" id="UP000242381">
    <property type="component" value="Unassembled WGS sequence"/>
</dbReference>